<comment type="caution">
    <text evidence="2">The sequence shown here is derived from an EMBL/GenBank/DDBJ whole genome shotgun (WGS) entry which is preliminary data.</text>
</comment>
<organism evidence="2 3">
    <name type="scientific">Pleurodeles waltl</name>
    <name type="common">Iberian ribbed newt</name>
    <dbReference type="NCBI Taxonomy" id="8319"/>
    <lineage>
        <taxon>Eukaryota</taxon>
        <taxon>Metazoa</taxon>
        <taxon>Chordata</taxon>
        <taxon>Craniata</taxon>
        <taxon>Vertebrata</taxon>
        <taxon>Euteleostomi</taxon>
        <taxon>Amphibia</taxon>
        <taxon>Batrachia</taxon>
        <taxon>Caudata</taxon>
        <taxon>Salamandroidea</taxon>
        <taxon>Salamandridae</taxon>
        <taxon>Pleurodelinae</taxon>
        <taxon>Pleurodeles</taxon>
    </lineage>
</organism>
<evidence type="ECO:0000313" key="3">
    <source>
        <dbReference type="Proteomes" id="UP001066276"/>
    </source>
</evidence>
<evidence type="ECO:0000313" key="2">
    <source>
        <dbReference type="EMBL" id="KAJ1186046.1"/>
    </source>
</evidence>
<feature type="region of interest" description="Disordered" evidence="1">
    <location>
        <begin position="1"/>
        <end position="27"/>
    </location>
</feature>
<accession>A0AAV7UBN4</accession>
<feature type="region of interest" description="Disordered" evidence="1">
    <location>
        <begin position="89"/>
        <end position="110"/>
    </location>
</feature>
<keyword evidence="3" id="KW-1185">Reference proteome</keyword>
<reference evidence="2" key="1">
    <citation type="journal article" date="2022" name="bioRxiv">
        <title>Sequencing and chromosome-scale assembly of the giantPleurodeles waltlgenome.</title>
        <authorList>
            <person name="Brown T."/>
            <person name="Elewa A."/>
            <person name="Iarovenko S."/>
            <person name="Subramanian E."/>
            <person name="Araus A.J."/>
            <person name="Petzold A."/>
            <person name="Susuki M."/>
            <person name="Suzuki K.-i.T."/>
            <person name="Hayashi T."/>
            <person name="Toyoda A."/>
            <person name="Oliveira C."/>
            <person name="Osipova E."/>
            <person name="Leigh N.D."/>
            <person name="Simon A."/>
            <person name="Yun M.H."/>
        </authorList>
    </citation>
    <scope>NUCLEOTIDE SEQUENCE</scope>
    <source>
        <strain evidence="2">20211129_DDA</strain>
        <tissue evidence="2">Liver</tissue>
    </source>
</reference>
<dbReference type="EMBL" id="JANPWB010000005">
    <property type="protein sequence ID" value="KAJ1186046.1"/>
    <property type="molecule type" value="Genomic_DNA"/>
</dbReference>
<name>A0AAV7UBN4_PLEWA</name>
<protein>
    <submittedName>
        <fullName evidence="2">Uncharacterized protein</fullName>
    </submittedName>
</protein>
<gene>
    <name evidence="2" type="ORF">NDU88_002831</name>
</gene>
<sequence>MKRHLLPQQLVADPAPQPGPGVGEPLGPRVQAAVLHALAHGVQVTVRLDQYFRHGEGGAGTDDTPGLTPPCAERDLCSRDVSWRRGVRAAPLPAPSPALSARPPQSTLGNYALPTRSWMRVASNLQHERKSHSWKKKQERGSVVILPRRCQRLVPSLRLPESRGLALAKDTESPAPGGAPSRITVALRRSEPQTRSKGMIPG</sequence>
<evidence type="ECO:0000256" key="1">
    <source>
        <dbReference type="SAM" id="MobiDB-lite"/>
    </source>
</evidence>
<feature type="region of interest" description="Disordered" evidence="1">
    <location>
        <begin position="161"/>
        <end position="202"/>
    </location>
</feature>
<proteinExistence type="predicted"/>
<dbReference type="AlphaFoldDB" id="A0AAV7UBN4"/>
<dbReference type="Proteomes" id="UP001066276">
    <property type="component" value="Chromosome 3_1"/>
</dbReference>